<name>A0AAF0R7Z5_SOLVR</name>
<accession>A0AAF0R7Z5</accession>
<evidence type="ECO:0000313" key="3">
    <source>
        <dbReference type="Proteomes" id="UP001234989"/>
    </source>
</evidence>
<keyword evidence="1" id="KW-0472">Membrane</keyword>
<keyword evidence="1" id="KW-1133">Transmembrane helix</keyword>
<sequence length="102" mass="11831">MNPLLLQQMTRAIRLSSSSSPFVLCLQHLCVLDHWAVYFYFAELIGEATTASFIGFLIVLLQGFAYWHKGWSASLRRIVKHAWRCSGFRFFILFSFFVPFCA</sequence>
<evidence type="ECO:0000313" key="2">
    <source>
        <dbReference type="EMBL" id="WMV37261.1"/>
    </source>
</evidence>
<gene>
    <name evidence="2" type="ORF">MTR67_030646</name>
</gene>
<dbReference type="AlphaFoldDB" id="A0AAF0R7Z5"/>
<proteinExistence type="predicted"/>
<protein>
    <submittedName>
        <fullName evidence="2">Uncharacterized protein</fullName>
    </submittedName>
</protein>
<dbReference type="Proteomes" id="UP001234989">
    <property type="component" value="Chromosome 7"/>
</dbReference>
<reference evidence="2" key="1">
    <citation type="submission" date="2023-08" db="EMBL/GenBank/DDBJ databases">
        <title>A de novo genome assembly of Solanum verrucosum Schlechtendal, a Mexican diploid species geographically isolated from the other diploid A-genome species in potato relatives.</title>
        <authorList>
            <person name="Hosaka K."/>
        </authorList>
    </citation>
    <scope>NUCLEOTIDE SEQUENCE</scope>
    <source>
        <tissue evidence="2">Young leaves</tissue>
    </source>
</reference>
<keyword evidence="3" id="KW-1185">Reference proteome</keyword>
<dbReference type="EMBL" id="CP133618">
    <property type="protein sequence ID" value="WMV37261.1"/>
    <property type="molecule type" value="Genomic_DNA"/>
</dbReference>
<evidence type="ECO:0000256" key="1">
    <source>
        <dbReference type="SAM" id="Phobius"/>
    </source>
</evidence>
<keyword evidence="1" id="KW-0812">Transmembrane</keyword>
<organism evidence="2 3">
    <name type="scientific">Solanum verrucosum</name>
    <dbReference type="NCBI Taxonomy" id="315347"/>
    <lineage>
        <taxon>Eukaryota</taxon>
        <taxon>Viridiplantae</taxon>
        <taxon>Streptophyta</taxon>
        <taxon>Embryophyta</taxon>
        <taxon>Tracheophyta</taxon>
        <taxon>Spermatophyta</taxon>
        <taxon>Magnoliopsida</taxon>
        <taxon>eudicotyledons</taxon>
        <taxon>Gunneridae</taxon>
        <taxon>Pentapetalae</taxon>
        <taxon>asterids</taxon>
        <taxon>lamiids</taxon>
        <taxon>Solanales</taxon>
        <taxon>Solanaceae</taxon>
        <taxon>Solanoideae</taxon>
        <taxon>Solaneae</taxon>
        <taxon>Solanum</taxon>
    </lineage>
</organism>
<feature type="transmembrane region" description="Helical" evidence="1">
    <location>
        <begin position="48"/>
        <end position="67"/>
    </location>
</feature>